<reference evidence="1 2" key="1">
    <citation type="submission" date="2016-10" db="EMBL/GenBank/DDBJ databases">
        <title>The genome sequence of Colletotrichum fioriniae PJ7.</title>
        <authorList>
            <person name="Baroncelli R."/>
        </authorList>
    </citation>
    <scope>NUCLEOTIDE SEQUENCE [LARGE SCALE GENOMIC DNA]</scope>
    <source>
        <strain evidence="1 2">IMI 309622</strain>
    </source>
</reference>
<name>A0AAJ0DW26_9PEZI</name>
<dbReference type="GeneID" id="85344699"/>
<dbReference type="EMBL" id="MOOE01000016">
    <property type="protein sequence ID" value="KAK1515807.1"/>
    <property type="molecule type" value="Genomic_DNA"/>
</dbReference>
<dbReference type="RefSeq" id="XP_060308354.1">
    <property type="nucleotide sequence ID" value="XM_060461152.1"/>
</dbReference>
<keyword evidence="2" id="KW-1185">Reference proteome</keyword>
<comment type="caution">
    <text evidence="1">The sequence shown here is derived from an EMBL/GenBank/DDBJ whole genome shotgun (WGS) entry which is preliminary data.</text>
</comment>
<dbReference type="SUPFAM" id="SSF52266">
    <property type="entry name" value="SGNH hydrolase"/>
    <property type="match status" value="1"/>
</dbReference>
<sequence>GGDKFENVIYRITGSSDPSKSLDGLLNALQRRDVKLWVLHVGTNNLHPRRGMRESDLDLLRLIVEALLKMNGKVLLIGLFRRKDIREELIVKAKESYVELIRQFQENEVNQIEFLEPPLVDMEECLVDHVHLIERGYQVWAEVLSKAV</sequence>
<dbReference type="AlphaFoldDB" id="A0AAJ0DW26"/>
<feature type="non-terminal residue" evidence="1">
    <location>
        <position position="1"/>
    </location>
</feature>
<evidence type="ECO:0000313" key="1">
    <source>
        <dbReference type="EMBL" id="KAK1515807.1"/>
    </source>
</evidence>
<protein>
    <recommendedName>
        <fullName evidence="3">SGNH hydrolase-type esterase domain-containing protein</fullName>
    </recommendedName>
</protein>
<proteinExistence type="predicted"/>
<gene>
    <name evidence="1" type="ORF">CCOS01_13005</name>
</gene>
<dbReference type="CDD" id="cd00229">
    <property type="entry name" value="SGNH_hydrolase"/>
    <property type="match status" value="1"/>
</dbReference>
<dbReference type="Gene3D" id="3.40.50.1110">
    <property type="entry name" value="SGNH hydrolase"/>
    <property type="match status" value="1"/>
</dbReference>
<dbReference type="Proteomes" id="UP001240678">
    <property type="component" value="Unassembled WGS sequence"/>
</dbReference>
<evidence type="ECO:0008006" key="3">
    <source>
        <dbReference type="Google" id="ProtNLM"/>
    </source>
</evidence>
<organism evidence="1 2">
    <name type="scientific">Colletotrichum costaricense</name>
    <dbReference type="NCBI Taxonomy" id="1209916"/>
    <lineage>
        <taxon>Eukaryota</taxon>
        <taxon>Fungi</taxon>
        <taxon>Dikarya</taxon>
        <taxon>Ascomycota</taxon>
        <taxon>Pezizomycotina</taxon>
        <taxon>Sordariomycetes</taxon>
        <taxon>Hypocreomycetidae</taxon>
        <taxon>Glomerellales</taxon>
        <taxon>Glomerellaceae</taxon>
        <taxon>Colletotrichum</taxon>
        <taxon>Colletotrichum acutatum species complex</taxon>
    </lineage>
</organism>
<dbReference type="InterPro" id="IPR036514">
    <property type="entry name" value="SGNH_hydro_sf"/>
</dbReference>
<accession>A0AAJ0DW26</accession>
<evidence type="ECO:0000313" key="2">
    <source>
        <dbReference type="Proteomes" id="UP001240678"/>
    </source>
</evidence>